<reference evidence="12" key="1">
    <citation type="journal article" date="2019" name="Int. J. Syst. Evol. Microbiol.">
        <title>The Global Catalogue of Microorganisms (GCM) 10K type strain sequencing project: providing services to taxonomists for standard genome sequencing and annotation.</title>
        <authorList>
            <consortium name="The Broad Institute Genomics Platform"/>
            <consortium name="The Broad Institute Genome Sequencing Center for Infectious Disease"/>
            <person name="Wu L."/>
            <person name="Ma J."/>
        </authorList>
    </citation>
    <scope>NUCLEOTIDE SEQUENCE [LARGE SCALE GENOMIC DNA]</scope>
    <source>
        <strain evidence="12">KCTC 52366</strain>
    </source>
</reference>
<feature type="region of interest" description="Disordered" evidence="9">
    <location>
        <begin position="1"/>
        <end position="21"/>
    </location>
</feature>
<evidence type="ECO:0000259" key="10">
    <source>
        <dbReference type="PROSITE" id="PS50928"/>
    </source>
</evidence>
<feature type="transmembrane region" description="Helical" evidence="8">
    <location>
        <begin position="83"/>
        <end position="110"/>
    </location>
</feature>
<dbReference type="RefSeq" id="WP_275631274.1">
    <property type="nucleotide sequence ID" value="NZ_JARGYD010000001.1"/>
</dbReference>
<keyword evidence="12" id="KW-1185">Reference proteome</keyword>
<evidence type="ECO:0000313" key="12">
    <source>
        <dbReference type="Proteomes" id="UP001595632"/>
    </source>
</evidence>
<evidence type="ECO:0000256" key="6">
    <source>
        <dbReference type="ARBA" id="ARBA00022989"/>
    </source>
</evidence>
<evidence type="ECO:0000256" key="1">
    <source>
        <dbReference type="ARBA" id="ARBA00004651"/>
    </source>
</evidence>
<comment type="subcellular location">
    <subcellularLocation>
        <location evidence="1 8">Cell membrane</location>
        <topology evidence="1 8">Multi-pass membrane protein</topology>
    </subcellularLocation>
</comment>
<organism evidence="11 12">
    <name type="scientific">Psychromarinibacter halotolerans</name>
    <dbReference type="NCBI Taxonomy" id="1775175"/>
    <lineage>
        <taxon>Bacteria</taxon>
        <taxon>Pseudomonadati</taxon>
        <taxon>Pseudomonadota</taxon>
        <taxon>Alphaproteobacteria</taxon>
        <taxon>Rhodobacterales</taxon>
        <taxon>Paracoccaceae</taxon>
        <taxon>Psychromarinibacter</taxon>
    </lineage>
</organism>
<feature type="transmembrane region" description="Helical" evidence="8">
    <location>
        <begin position="269"/>
        <end position="293"/>
    </location>
</feature>
<evidence type="ECO:0000256" key="7">
    <source>
        <dbReference type="ARBA" id="ARBA00023136"/>
    </source>
</evidence>
<dbReference type="Gene3D" id="1.10.3720.10">
    <property type="entry name" value="MetI-like"/>
    <property type="match status" value="1"/>
</dbReference>
<dbReference type="PANTHER" id="PTHR42929:SF5">
    <property type="entry name" value="ABC TRANSPORTER PERMEASE PROTEIN"/>
    <property type="match status" value="1"/>
</dbReference>
<feature type="transmembrane region" description="Helical" evidence="8">
    <location>
        <begin position="35"/>
        <end position="63"/>
    </location>
</feature>
<keyword evidence="6 8" id="KW-1133">Transmembrane helix</keyword>
<keyword evidence="7 8" id="KW-0472">Membrane</keyword>
<evidence type="ECO:0000256" key="5">
    <source>
        <dbReference type="ARBA" id="ARBA00022692"/>
    </source>
</evidence>
<protein>
    <submittedName>
        <fullName evidence="11">ABC transporter permease</fullName>
    </submittedName>
</protein>
<evidence type="ECO:0000256" key="4">
    <source>
        <dbReference type="ARBA" id="ARBA00022475"/>
    </source>
</evidence>
<dbReference type="PROSITE" id="PS50928">
    <property type="entry name" value="ABC_TM1"/>
    <property type="match status" value="1"/>
</dbReference>
<dbReference type="InterPro" id="IPR035906">
    <property type="entry name" value="MetI-like_sf"/>
</dbReference>
<evidence type="ECO:0000256" key="8">
    <source>
        <dbReference type="RuleBase" id="RU363032"/>
    </source>
</evidence>
<comment type="caution">
    <text evidence="11">The sequence shown here is derived from an EMBL/GenBank/DDBJ whole genome shotgun (WGS) entry which is preliminary data.</text>
</comment>
<feature type="transmembrane region" description="Helical" evidence="8">
    <location>
        <begin position="176"/>
        <end position="195"/>
    </location>
</feature>
<feature type="transmembrane region" description="Helical" evidence="8">
    <location>
        <begin position="122"/>
        <end position="145"/>
    </location>
</feature>
<dbReference type="CDD" id="cd06261">
    <property type="entry name" value="TM_PBP2"/>
    <property type="match status" value="1"/>
</dbReference>
<keyword evidence="5 8" id="KW-0812">Transmembrane</keyword>
<dbReference type="SUPFAM" id="SSF161098">
    <property type="entry name" value="MetI-like"/>
    <property type="match status" value="1"/>
</dbReference>
<dbReference type="Pfam" id="PF00528">
    <property type="entry name" value="BPD_transp_1"/>
    <property type="match status" value="1"/>
</dbReference>
<dbReference type="Proteomes" id="UP001595632">
    <property type="component" value="Unassembled WGS sequence"/>
</dbReference>
<dbReference type="PANTHER" id="PTHR42929">
    <property type="entry name" value="INNER MEMBRANE ABC TRANSPORTER PERMEASE PROTEIN YDCU-RELATED-RELATED"/>
    <property type="match status" value="1"/>
</dbReference>
<comment type="similarity">
    <text evidence="2">Belongs to the binding-protein-dependent transport system permease family. CysTW subfamily.</text>
</comment>
<dbReference type="EMBL" id="JBHRTB010000010">
    <property type="protein sequence ID" value="MFC3144009.1"/>
    <property type="molecule type" value="Genomic_DNA"/>
</dbReference>
<accession>A0ABV7GUX7</accession>
<feature type="transmembrane region" description="Helical" evidence="8">
    <location>
        <begin position="216"/>
        <end position="249"/>
    </location>
</feature>
<name>A0ABV7GUX7_9RHOB</name>
<proteinExistence type="inferred from homology"/>
<evidence type="ECO:0000256" key="2">
    <source>
        <dbReference type="ARBA" id="ARBA00007069"/>
    </source>
</evidence>
<evidence type="ECO:0000256" key="9">
    <source>
        <dbReference type="SAM" id="MobiDB-lite"/>
    </source>
</evidence>
<feature type="domain" description="ABC transmembrane type-1" evidence="10">
    <location>
        <begin position="87"/>
        <end position="293"/>
    </location>
</feature>
<gene>
    <name evidence="11" type="ORF">ACFOGP_14915</name>
</gene>
<keyword evidence="3 8" id="KW-0813">Transport</keyword>
<sequence length="307" mass="33417">MVATADAALSRPAPSTGGANAAGLRRDARLERLRLFGLASPAILLILVILVIPVGWLFYVSFIGADGTFSLENYERMVNRKSYVRIFITTFQVSFLTTGLCILIGYPLAYFIAGLPGRAANLCLITVLLPFWTSLLVRTYAWLVLLQKQGLINSWAISLGLWDEPVKMVHNMTGTLIGMVHIMLPFLILPVYGAMRAVDRDFMKAAANLGATPRRAFWTVFFPLTAPGLFAGSLMVFILCLGFFVTPAVLGGGKVIMVSMKIVSNIEMFVNWGAASAMGVVLLVLTVAILWVASRFLRLEQIAGGGH</sequence>
<keyword evidence="4" id="KW-1003">Cell membrane</keyword>
<evidence type="ECO:0000313" key="11">
    <source>
        <dbReference type="EMBL" id="MFC3144009.1"/>
    </source>
</evidence>
<evidence type="ECO:0000256" key="3">
    <source>
        <dbReference type="ARBA" id="ARBA00022448"/>
    </source>
</evidence>
<dbReference type="InterPro" id="IPR000515">
    <property type="entry name" value="MetI-like"/>
</dbReference>